<protein>
    <submittedName>
        <fullName evidence="1">Uncharacterized protein</fullName>
    </submittedName>
</protein>
<proteinExistence type="predicted"/>
<evidence type="ECO:0000313" key="1">
    <source>
        <dbReference type="EMBL" id="MBX63794.1"/>
    </source>
</evidence>
<organism evidence="1">
    <name type="scientific">Rhizophora mucronata</name>
    <name type="common">Asiatic mangrove</name>
    <dbReference type="NCBI Taxonomy" id="61149"/>
    <lineage>
        <taxon>Eukaryota</taxon>
        <taxon>Viridiplantae</taxon>
        <taxon>Streptophyta</taxon>
        <taxon>Embryophyta</taxon>
        <taxon>Tracheophyta</taxon>
        <taxon>Spermatophyta</taxon>
        <taxon>Magnoliopsida</taxon>
        <taxon>eudicotyledons</taxon>
        <taxon>Gunneridae</taxon>
        <taxon>Pentapetalae</taxon>
        <taxon>rosids</taxon>
        <taxon>fabids</taxon>
        <taxon>Malpighiales</taxon>
        <taxon>Rhizophoraceae</taxon>
        <taxon>Rhizophora</taxon>
    </lineage>
</organism>
<sequence>MEQYKTTEIGIFAQVMNSKKNLMISFF</sequence>
<dbReference type="EMBL" id="GGEC01083310">
    <property type="protein sequence ID" value="MBX63794.1"/>
    <property type="molecule type" value="Transcribed_RNA"/>
</dbReference>
<reference evidence="1" key="1">
    <citation type="submission" date="2018-02" db="EMBL/GenBank/DDBJ databases">
        <title>Rhizophora mucronata_Transcriptome.</title>
        <authorList>
            <person name="Meera S.P."/>
            <person name="Sreeshan A."/>
            <person name="Augustine A."/>
        </authorList>
    </citation>
    <scope>NUCLEOTIDE SEQUENCE</scope>
    <source>
        <tissue evidence="1">Leaf</tissue>
    </source>
</reference>
<name>A0A2P2QA22_RHIMU</name>
<dbReference type="AlphaFoldDB" id="A0A2P2QA22"/>
<accession>A0A2P2QA22</accession>